<proteinExistence type="predicted"/>
<gene>
    <name evidence="1" type="ORF">BJ982_002110</name>
</gene>
<dbReference type="Proteomes" id="UP000542210">
    <property type="component" value="Unassembled WGS sequence"/>
</dbReference>
<organism evidence="1 2">
    <name type="scientific">Sphaerisporangium siamense</name>
    <dbReference type="NCBI Taxonomy" id="795645"/>
    <lineage>
        <taxon>Bacteria</taxon>
        <taxon>Bacillati</taxon>
        <taxon>Actinomycetota</taxon>
        <taxon>Actinomycetes</taxon>
        <taxon>Streptosporangiales</taxon>
        <taxon>Streptosporangiaceae</taxon>
        <taxon>Sphaerisporangium</taxon>
    </lineage>
</organism>
<keyword evidence="2" id="KW-1185">Reference proteome</keyword>
<name>A0A7W7D7W2_9ACTN</name>
<accession>A0A7W7D7W2</accession>
<comment type="caution">
    <text evidence="1">The sequence shown here is derived from an EMBL/GenBank/DDBJ whole genome shotgun (WGS) entry which is preliminary data.</text>
</comment>
<dbReference type="RefSeq" id="WP_184878918.1">
    <property type="nucleotide sequence ID" value="NZ_BOOV01000039.1"/>
</dbReference>
<reference evidence="1 2" key="1">
    <citation type="submission" date="2020-08" db="EMBL/GenBank/DDBJ databases">
        <title>Sequencing the genomes of 1000 actinobacteria strains.</title>
        <authorList>
            <person name="Klenk H.-P."/>
        </authorList>
    </citation>
    <scope>NUCLEOTIDE SEQUENCE [LARGE SCALE GENOMIC DNA]</scope>
    <source>
        <strain evidence="1 2">DSM 45784</strain>
    </source>
</reference>
<evidence type="ECO:0008006" key="3">
    <source>
        <dbReference type="Google" id="ProtNLM"/>
    </source>
</evidence>
<evidence type="ECO:0000313" key="1">
    <source>
        <dbReference type="EMBL" id="MBB4700566.1"/>
    </source>
</evidence>
<sequence length="110" mass="11455">MPGNLLHVNATVMCPHGGRAIARPARSGVLVEGQPVVTLADFHTITGCPFNVSGTPRPCVTVQWAGASTRLRAAGSPVLLRDSPAICHSAERIPQGSPLITVVQQRGNGQ</sequence>
<dbReference type="AlphaFoldDB" id="A0A7W7D7W2"/>
<dbReference type="EMBL" id="JACHND010000001">
    <property type="protein sequence ID" value="MBB4700566.1"/>
    <property type="molecule type" value="Genomic_DNA"/>
</dbReference>
<evidence type="ECO:0000313" key="2">
    <source>
        <dbReference type="Proteomes" id="UP000542210"/>
    </source>
</evidence>
<protein>
    <recommendedName>
        <fullName evidence="3">DUF4280 domain-containing protein</fullName>
    </recommendedName>
</protein>